<dbReference type="PANTHER" id="PTHR12595:SF0">
    <property type="entry name" value="ADENYLATE KINASE ISOENZYME 6"/>
    <property type="match status" value="1"/>
</dbReference>
<dbReference type="EC" id="2.7.4.3" evidence="10"/>
<evidence type="ECO:0000313" key="11">
    <source>
        <dbReference type="EMBL" id="OAL33982.1"/>
    </source>
</evidence>
<dbReference type="GO" id="GO:0016887">
    <property type="term" value="F:ATP hydrolysis activity"/>
    <property type="evidence" value="ECO:0007669"/>
    <property type="project" value="UniProtKB-UniRule"/>
</dbReference>
<feature type="binding site" evidence="10">
    <location>
        <position position="16"/>
    </location>
    <ligand>
        <name>ATP</name>
        <dbReference type="ChEBI" id="CHEBI:30616"/>
    </ligand>
</feature>
<sequence>MRTLPNIIITGTPGVGKTTTCTQLLSLASSSTPTINLKHLSINDLVKSRSCHSGYDEDLQTLIVDDDKLMDEVEKDISDGEGEGGWVIDWHSTAGFAVRWVDLVVVLRCEETSVLYDRLMARGYKDAKVQENMDAEIFGVVTEEAKEGWGEEEDGRVVELKSVNADDIDENAERILQWVKNWIKDHTTNGNEG</sequence>
<keyword evidence="7 10" id="KW-0418">Kinase</keyword>
<comment type="catalytic activity">
    <reaction evidence="1 10">
        <text>AMP + ATP = 2 ADP</text>
        <dbReference type="Rhea" id="RHEA:12973"/>
        <dbReference type="ChEBI" id="CHEBI:30616"/>
        <dbReference type="ChEBI" id="CHEBI:456215"/>
        <dbReference type="ChEBI" id="CHEBI:456216"/>
        <dbReference type="EC" id="2.7.4.3"/>
    </reaction>
</comment>
<feature type="binding site" evidence="10">
    <location>
        <position position="18"/>
    </location>
    <ligand>
        <name>ATP</name>
        <dbReference type="ChEBI" id="CHEBI:30616"/>
    </ligand>
</feature>
<evidence type="ECO:0000256" key="5">
    <source>
        <dbReference type="ARBA" id="ARBA00022679"/>
    </source>
</evidence>
<keyword evidence="4 10" id="KW-0698">rRNA processing</keyword>
<keyword evidence="2 10" id="KW-0963">Cytoplasm</keyword>
<dbReference type="EMBL" id="LVCJ01000044">
    <property type="protein sequence ID" value="OAL33982.1"/>
    <property type="molecule type" value="Genomic_DNA"/>
</dbReference>
<proteinExistence type="inferred from homology"/>
<dbReference type="GO" id="GO:0004017">
    <property type="term" value="F:AMP kinase activity"/>
    <property type="evidence" value="ECO:0007669"/>
    <property type="project" value="UniProtKB-UniRule"/>
</dbReference>
<feature type="binding site" evidence="10">
    <location>
        <position position="14"/>
    </location>
    <ligand>
        <name>ATP</name>
        <dbReference type="ChEBI" id="CHEBI:30616"/>
    </ligand>
</feature>
<keyword evidence="3 10" id="KW-0690">Ribosome biogenesis</keyword>
<evidence type="ECO:0000256" key="8">
    <source>
        <dbReference type="ARBA" id="ARBA00022840"/>
    </source>
</evidence>
<name>A0A178CXN3_9EURO</name>
<dbReference type="GO" id="GO:0005737">
    <property type="term" value="C:cytoplasm"/>
    <property type="evidence" value="ECO:0007669"/>
    <property type="project" value="UniProtKB-SubCell"/>
</dbReference>
<comment type="catalytic activity">
    <reaction evidence="10">
        <text>ATP + H2O = ADP + phosphate + H(+)</text>
        <dbReference type="Rhea" id="RHEA:13065"/>
        <dbReference type="ChEBI" id="CHEBI:15377"/>
        <dbReference type="ChEBI" id="CHEBI:15378"/>
        <dbReference type="ChEBI" id="CHEBI:30616"/>
        <dbReference type="ChEBI" id="CHEBI:43474"/>
        <dbReference type="ChEBI" id="CHEBI:456216"/>
    </reaction>
</comment>
<dbReference type="FunFam" id="3.40.50.300:FF:000372">
    <property type="entry name" value="Adenylate kinase isoenzyme 6 homolog"/>
    <property type="match status" value="1"/>
</dbReference>
<evidence type="ECO:0000256" key="7">
    <source>
        <dbReference type="ARBA" id="ARBA00022777"/>
    </source>
</evidence>
<dbReference type="Pfam" id="PF13238">
    <property type="entry name" value="AAA_18"/>
    <property type="match status" value="1"/>
</dbReference>
<dbReference type="RefSeq" id="XP_022498994.1">
    <property type="nucleotide sequence ID" value="XM_022645105.1"/>
</dbReference>
<feature type="binding site" evidence="10">
    <location>
        <position position="17"/>
    </location>
    <ligand>
        <name>ATP</name>
        <dbReference type="ChEBI" id="CHEBI:30616"/>
    </ligand>
</feature>
<dbReference type="Proteomes" id="UP000185904">
    <property type="component" value="Unassembled WGS sequence"/>
</dbReference>
<keyword evidence="8 10" id="KW-0067">ATP-binding</keyword>
<feature type="binding site" evidence="10">
    <location>
        <position position="122"/>
    </location>
    <ligand>
        <name>ATP</name>
        <dbReference type="ChEBI" id="CHEBI:30616"/>
    </ligand>
</feature>
<keyword evidence="9 10" id="KW-0539">Nucleus</keyword>
<dbReference type="InterPro" id="IPR027417">
    <property type="entry name" value="P-loop_NTPase"/>
</dbReference>
<dbReference type="OrthoDB" id="10251185at2759"/>
<feature type="region of interest" description="LID" evidence="10">
    <location>
        <begin position="121"/>
        <end position="131"/>
    </location>
</feature>
<keyword evidence="6 10" id="KW-0547">Nucleotide-binding</keyword>
<dbReference type="Gene3D" id="3.40.50.300">
    <property type="entry name" value="P-loop containing nucleotide triphosphate hydrolases"/>
    <property type="match status" value="1"/>
</dbReference>
<comment type="caution">
    <text evidence="10">Lacks conserved residue(s) required for the propagation of feature annotation.</text>
</comment>
<organism evidence="11 12">
    <name type="scientific">Fonsecaea nubica</name>
    <dbReference type="NCBI Taxonomy" id="856822"/>
    <lineage>
        <taxon>Eukaryota</taxon>
        <taxon>Fungi</taxon>
        <taxon>Dikarya</taxon>
        <taxon>Ascomycota</taxon>
        <taxon>Pezizomycotina</taxon>
        <taxon>Eurotiomycetes</taxon>
        <taxon>Chaetothyriomycetidae</taxon>
        <taxon>Chaetothyriales</taxon>
        <taxon>Herpotrichiellaceae</taxon>
        <taxon>Fonsecaea</taxon>
    </lineage>
</organism>
<comment type="function">
    <text evidence="10">Broad-specificity nucleoside monophosphate (NMP) kinase that catalyzes the reversible transfer of the terminal phosphate group between nucleoside triphosphates and monophosphates. Has also ATPase activity. Involved in the late cytoplasmic maturation steps of the 40S ribosomal particles, specifically 18S rRNA maturation. While NMP activity is not required for ribosome maturation, ATPase activity is. Associates transiently with small ribosomal subunit protein uS11. ATP hydrolysis breaks the interaction with uS11. May temporarily remove uS11 from the ribosome to enable a conformational change of the ribosomal RNA that is needed for the final maturation step of the small ribosomal subunit. Its NMP activity may have a role in nuclear energy homeostasis.</text>
</comment>
<feature type="binding site" evidence="10">
    <location>
        <position position="19"/>
    </location>
    <ligand>
        <name>ATP</name>
        <dbReference type="ChEBI" id="CHEBI:30616"/>
    </ligand>
</feature>
<evidence type="ECO:0000256" key="10">
    <source>
        <dbReference type="HAMAP-Rule" id="MF_03173"/>
    </source>
</evidence>
<comment type="caution">
    <text evidence="11">The sequence shown here is derived from an EMBL/GenBank/DDBJ whole genome shotgun (WGS) entry which is preliminary data.</text>
</comment>
<evidence type="ECO:0000313" key="12">
    <source>
        <dbReference type="Proteomes" id="UP000185904"/>
    </source>
</evidence>
<reference evidence="11 12" key="1">
    <citation type="submission" date="2016-03" db="EMBL/GenBank/DDBJ databases">
        <title>The draft genome sequence of Fonsecaea nubica causative agent of cutaneous subcutaneous infection in human host.</title>
        <authorList>
            <person name="Costa F."/>
            <person name="Sybren D.H."/>
            <person name="Raittz R.T."/>
            <person name="Weiss V.A."/>
            <person name="Leao A.C."/>
            <person name="Gomes R."/>
            <person name="De Souza E.M."/>
            <person name="Pedrosa F.O."/>
            <person name="Steffens M.B."/>
            <person name="Bombassaro A."/>
            <person name="Tadra-Sfeir M.Z."/>
            <person name="Moreno L.F."/>
            <person name="Najafzadeh M.J."/>
            <person name="Felipe M.S."/>
            <person name="Teixeira M."/>
            <person name="Sun J."/>
            <person name="Xi L."/>
            <person name="Castro M.A."/>
            <person name="Vicente V.A."/>
        </authorList>
    </citation>
    <scope>NUCLEOTIDE SEQUENCE [LARGE SCALE GENOMIC DNA]</scope>
    <source>
        <strain evidence="11 12">CBS 269.64</strain>
    </source>
</reference>
<dbReference type="PANTHER" id="PTHR12595">
    <property type="entry name" value="POS9-ACTIVATING FACTOR FAP7-RELATED"/>
    <property type="match status" value="1"/>
</dbReference>
<dbReference type="InterPro" id="IPR020618">
    <property type="entry name" value="Adenyl_kinase_AK6"/>
</dbReference>
<comment type="similarity">
    <text evidence="10">Belongs to the adenylate kinase family. AK6 subfamily.</text>
</comment>
<dbReference type="AlphaFoldDB" id="A0A178CXN3"/>
<feature type="region of interest" description="NMPbind" evidence="10">
    <location>
        <begin position="41"/>
        <end position="64"/>
    </location>
</feature>
<keyword evidence="5 10" id="KW-0808">Transferase</keyword>
<evidence type="ECO:0000256" key="4">
    <source>
        <dbReference type="ARBA" id="ARBA00022552"/>
    </source>
</evidence>
<protein>
    <recommendedName>
        <fullName evidence="10">Adenylate kinase isoenzyme 6 homolog</fullName>
        <shortName evidence="10">AK6</shortName>
        <ecNumber evidence="10">2.7.4.3</ecNumber>
    </recommendedName>
    <alternativeName>
        <fullName evidence="10">Dual activity adenylate kinase/ATPase</fullName>
        <shortName evidence="10">AK/ATPase</shortName>
    </alternativeName>
</protein>
<evidence type="ECO:0000256" key="6">
    <source>
        <dbReference type="ARBA" id="ARBA00022741"/>
    </source>
</evidence>
<dbReference type="GO" id="GO:0005524">
    <property type="term" value="F:ATP binding"/>
    <property type="evidence" value="ECO:0007669"/>
    <property type="project" value="UniProtKB-KW"/>
</dbReference>
<dbReference type="GO" id="GO:0042274">
    <property type="term" value="P:ribosomal small subunit biogenesis"/>
    <property type="evidence" value="ECO:0007669"/>
    <property type="project" value="UniProtKB-UniRule"/>
</dbReference>
<dbReference type="GO" id="GO:0006364">
    <property type="term" value="P:rRNA processing"/>
    <property type="evidence" value="ECO:0007669"/>
    <property type="project" value="UniProtKB-KW"/>
</dbReference>
<keyword evidence="12" id="KW-1185">Reference proteome</keyword>
<dbReference type="HAMAP" id="MF_00039">
    <property type="entry name" value="Adenylate_kinase_AK6"/>
    <property type="match status" value="1"/>
</dbReference>
<evidence type="ECO:0000256" key="2">
    <source>
        <dbReference type="ARBA" id="ARBA00022490"/>
    </source>
</evidence>
<dbReference type="SUPFAM" id="SSF52540">
    <property type="entry name" value="P-loop containing nucleoside triphosphate hydrolases"/>
    <property type="match status" value="1"/>
</dbReference>
<evidence type="ECO:0000256" key="9">
    <source>
        <dbReference type="ARBA" id="ARBA00023242"/>
    </source>
</evidence>
<comment type="subcellular location">
    <subcellularLocation>
        <location evidence="10">Cytoplasm</location>
    </subcellularLocation>
    <subcellularLocation>
        <location evidence="10">Nucleus</location>
    </subcellularLocation>
</comment>
<dbReference type="GO" id="GO:0005634">
    <property type="term" value="C:nucleus"/>
    <property type="evidence" value="ECO:0007669"/>
    <property type="project" value="UniProtKB-SubCell"/>
</dbReference>
<gene>
    <name evidence="11" type="ORF">AYO20_06817</name>
</gene>
<accession>A0A178CXN3</accession>
<dbReference type="GeneID" id="34590230"/>
<evidence type="ECO:0000256" key="3">
    <source>
        <dbReference type="ARBA" id="ARBA00022517"/>
    </source>
</evidence>
<comment type="subunit">
    <text evidence="10">Interacts with small ribosomal subunit protein uS11. Not a structural component of 43S pre-ribosomes, but transiently interacts with them by binding to uS11.</text>
</comment>
<evidence type="ECO:0000256" key="1">
    <source>
        <dbReference type="ARBA" id="ARBA00000582"/>
    </source>
</evidence>